<dbReference type="PANTHER" id="PTHR21495">
    <property type="entry name" value="NUCLEOPORIN-RELATED"/>
    <property type="match status" value="1"/>
</dbReference>
<evidence type="ECO:0008006" key="4">
    <source>
        <dbReference type="Google" id="ProtNLM"/>
    </source>
</evidence>
<sequence length="849" mass="95270">MSFQDRDLDNSFDKELRDKNSILTLDFMLPAIVLVLPCGIVSGLHFMFKRECLINSELILCLGSGYVRNSSLAGVLSTSPRKLVEFCWALSSGLLSPSTNTITNFTTAAVLFVLLLPYHFHPLKIISLTNSLFCADTSIDGYVSIKITPRVLMGINLAFLGQLHFVLTLCRCSVADQFSTKYEFKQRPVLIDALEPAVSLFVFYPVSTSLLEECLGSGNFQLTFKTRITLGGSQTWSNKISVNDAFDKMHWSLINYSNEACWDFGRDTSLDGYVCIKITPSVSFLSALPSDFRSKQVVPFSNNIHGLQLMDCFMIWESFKCYKFDRLRLVLCLLFRGFTYTRKYIAFDLTDNLDKAQVNLASYWDTCKYLYESVGRISCSYAYVSWCTSSVREQIRHRMKLVLWLLNFISGPWFVSRLLLIARDDYQFVSQAKVLSHSCKHVSSPDGYMTLGICWLSPASVLEFWLCSDCGDATIYFCPRKKQAFPIIKPCTLFNCSILQARVHFKESVVPWLVGLIKGYGHANLCRMLHCALHSSYCSLVFSQKAPFKTLVNQGRIGGWRLDAQGNDSKVPVKLKTCGIDRGQLPLDAISSRQESCTGMVTFQYRLAHHSMEVLLGCSVVCGYKICDKELHLPNQGMLQTGPLKSTFKANIFQRAKKVACMMRCRIILCTAVSLALLTVLLLALISPVPHDKNQSDNSTRPWLALSLYIQQPQISSSDVQPAVRSEAGAFVFHRKLTEGLENTSRVIGKAQGFIIPIEHFAYSGFNIIYLTFDTPDYSGSLSVQAKHVEHKDREELTVVGGTGSFAFARGLAVFAQTDPQPTDVGGTYHVKLQLQLRFPDRSHTNIPG</sequence>
<reference evidence="2" key="1">
    <citation type="journal article" date="2020" name="bioRxiv">
        <title>Hybrid origin of Populus tomentosa Carr. identified through genome sequencing and phylogenomic analysis.</title>
        <authorList>
            <person name="An X."/>
            <person name="Gao K."/>
            <person name="Chen Z."/>
            <person name="Li J."/>
            <person name="Yang X."/>
            <person name="Yang X."/>
            <person name="Zhou J."/>
            <person name="Guo T."/>
            <person name="Zhao T."/>
            <person name="Huang S."/>
            <person name="Miao D."/>
            <person name="Khan W.U."/>
            <person name="Rao P."/>
            <person name="Ye M."/>
            <person name="Lei B."/>
            <person name="Liao W."/>
            <person name="Wang J."/>
            <person name="Ji L."/>
            <person name="Li Y."/>
            <person name="Guo B."/>
            <person name="Mustafa N.S."/>
            <person name="Li S."/>
            <person name="Yun Q."/>
            <person name="Keller S.R."/>
            <person name="Mao J."/>
            <person name="Zhang R."/>
            <person name="Strauss S.H."/>
        </authorList>
    </citation>
    <scope>NUCLEOTIDE SEQUENCE</scope>
    <source>
        <strain evidence="2">GM15</strain>
        <tissue evidence="2">Leaf</tissue>
    </source>
</reference>
<gene>
    <name evidence="2" type="ORF">POTOM_010255</name>
</gene>
<dbReference type="Proteomes" id="UP000886885">
    <property type="component" value="Chromosome 2D"/>
</dbReference>
<organism evidence="2 3">
    <name type="scientific">Populus tomentosa</name>
    <name type="common">Chinese white poplar</name>
    <dbReference type="NCBI Taxonomy" id="118781"/>
    <lineage>
        <taxon>Eukaryota</taxon>
        <taxon>Viridiplantae</taxon>
        <taxon>Streptophyta</taxon>
        <taxon>Embryophyta</taxon>
        <taxon>Tracheophyta</taxon>
        <taxon>Spermatophyta</taxon>
        <taxon>Magnoliopsida</taxon>
        <taxon>eudicotyledons</taxon>
        <taxon>Gunneridae</taxon>
        <taxon>Pentapetalae</taxon>
        <taxon>rosids</taxon>
        <taxon>fabids</taxon>
        <taxon>Malpighiales</taxon>
        <taxon>Salicaceae</taxon>
        <taxon>Saliceae</taxon>
        <taxon>Populus</taxon>
    </lineage>
</organism>
<dbReference type="AlphaFoldDB" id="A0A8X8A7S8"/>
<dbReference type="EMBL" id="JAAWWB010000004">
    <property type="protein sequence ID" value="KAG6784558.1"/>
    <property type="molecule type" value="Genomic_DNA"/>
</dbReference>
<evidence type="ECO:0000256" key="1">
    <source>
        <dbReference type="SAM" id="Phobius"/>
    </source>
</evidence>
<dbReference type="OrthoDB" id="1859279at2759"/>
<accession>A0A8X8A7S8</accession>
<proteinExistence type="predicted"/>
<keyword evidence="1" id="KW-1133">Transmembrane helix</keyword>
<comment type="caution">
    <text evidence="2">The sequence shown here is derived from an EMBL/GenBank/DDBJ whole genome shotgun (WGS) entry which is preliminary data.</text>
</comment>
<evidence type="ECO:0000313" key="3">
    <source>
        <dbReference type="Proteomes" id="UP000886885"/>
    </source>
</evidence>
<keyword evidence="3" id="KW-1185">Reference proteome</keyword>
<name>A0A8X8A7S8_POPTO</name>
<evidence type="ECO:0000313" key="2">
    <source>
        <dbReference type="EMBL" id="KAG6784558.1"/>
    </source>
</evidence>
<feature type="transmembrane region" description="Helical" evidence="1">
    <location>
        <begin position="27"/>
        <end position="48"/>
    </location>
</feature>
<dbReference type="InterPro" id="IPR004265">
    <property type="entry name" value="Dirigent"/>
</dbReference>
<keyword evidence="1" id="KW-0472">Membrane</keyword>
<feature type="transmembrane region" description="Helical" evidence="1">
    <location>
        <begin position="401"/>
        <end position="420"/>
    </location>
</feature>
<feature type="transmembrane region" description="Helical" evidence="1">
    <location>
        <begin position="667"/>
        <end position="686"/>
    </location>
</feature>
<protein>
    <recommendedName>
        <fullName evidence="4">Dirigent protein</fullName>
    </recommendedName>
</protein>
<keyword evidence="1" id="KW-0812">Transmembrane</keyword>
<dbReference type="Pfam" id="PF03018">
    <property type="entry name" value="Dirigent"/>
    <property type="match status" value="1"/>
</dbReference>